<keyword evidence="5 8" id="KW-0694">RNA-binding</keyword>
<feature type="domain" description="RRM" evidence="10">
    <location>
        <begin position="10"/>
        <end position="93"/>
    </location>
</feature>
<dbReference type="InterPro" id="IPR007855">
    <property type="entry name" value="RDRP"/>
</dbReference>
<protein>
    <recommendedName>
        <fullName evidence="9">RNA-dependent RNA polymerase</fullName>
        <ecNumber evidence="9">2.7.7.48</ecNumber>
    </recommendedName>
</protein>
<accession>A0A2Z7DBB7</accession>
<name>A0A2Z7DBB7_9LAMI</name>
<evidence type="ECO:0000256" key="7">
    <source>
        <dbReference type="ARBA" id="ARBA00048744"/>
    </source>
</evidence>
<sequence>MGAEEKRPTLTVRVMNIPQSAIARELFAFLESLLGRGEIFAIDISTEHKNWKSRGHGRVQFDTPETKIKALSLAHHRKLLFRGSHLVLSHSFEDIIIRPVDPNNRVENAGGFVLLAGIMSRRDCMGILESWDEVKLWVFPEKRKLEFFVKHTGECYKLEVGFGDVLQTQGCCLGGNKENVDAILLQLKHAPKIFKKVSGSNVASRFRTDRYHICKEDFDFLWVRTTDFSDVKSIGYLSCLCWKIEEKFSSLNIYSCFPFYEKDVMELVLEERETFPSSPNLVPIVANSSDFSLDYEVLYQLNSLVHTQKLSLASVNNDLFHILSTLDVNTALLALQKMHKLPSSCYEPLSFIKNESEIISQNGQNLTSSILKGLTNLNMMNCHRILVTPSRIFCMGPELENSNYIVKHYASYGSDFVRVTFVDEDWSRLPAHAVSTSTMQGIFARPYHTDVYHRILSVLRDGIVIGGKKFQFLAFSASQLRSNAVWMFASNEHVKAEDIREWMGCFSKIRSVSKCAARMGQLFSSSKQTVEVHPRDVDVIPDIEVITDGVKYCFSDGIGKISYLFAKDISRKLGLSHVPSAFQIRYGGYKGVIAVDRRCFRKLALRNSMLKFESDNYMLNITKCSESMPCYLNREVITLLSTLGVEDDTFLALQEEQLRLLGSILTNGESALSVLEGIGGTEIKSILGEMMCLGYEPKKEPYLFMMLQSHLSNQISDLRSRCRIFVPKGRVLVGCLDETGILEYGQVYVRITMTKSEIQCADQPYFHKVDKTTCVVKGKVVVTKNPCLHPGDVRILEAVWDIKFEENGFVDCLLFPQKGERPHPNECSGGDLDGDQYFISWDENLIPPRTVAPMDYTGRRARIMDHEVTLEEIQRFFVDYLFGDTLGAISTAHLVHADREPDKALSSKCLELATLHSMAVDYAKTGAPADMPWFLKLREFPDFMERWEKPMYVSQGPLGKLYRATIHFVQQTEPNNEPSHEILANAYDPDLIVDGYETFLKTAESHKQQYIDRMSTLMSYYGADSEVEILTGNLFRKSSYLQRDNRRYGEVKDRILASVKTLMKDVKEWFESGCSEGEQEKTLASAWYHVTYHQSYSKGSSCCLGFPWVVGEILLNIKSDRQKKIIVYERRSSCTTDAIGEDI</sequence>
<dbReference type="EC" id="2.7.7.48" evidence="9"/>
<evidence type="ECO:0000313" key="11">
    <source>
        <dbReference type="EMBL" id="KZV56554.1"/>
    </source>
</evidence>
<evidence type="ECO:0000256" key="6">
    <source>
        <dbReference type="ARBA" id="ARBA00023158"/>
    </source>
</evidence>
<dbReference type="Pfam" id="PF26253">
    <property type="entry name" value="RdRP_head"/>
    <property type="match status" value="1"/>
</dbReference>
<keyword evidence="2 9" id="KW-0696">RNA-directed RNA polymerase</keyword>
<dbReference type="EMBL" id="KQ988189">
    <property type="protein sequence ID" value="KZV56554.1"/>
    <property type="molecule type" value="Genomic_DNA"/>
</dbReference>
<evidence type="ECO:0000256" key="4">
    <source>
        <dbReference type="ARBA" id="ARBA00022695"/>
    </source>
</evidence>
<evidence type="ECO:0000256" key="9">
    <source>
        <dbReference type="RuleBase" id="RU363098"/>
    </source>
</evidence>
<dbReference type="OrthoDB" id="6513042at2759"/>
<dbReference type="InterPro" id="IPR000504">
    <property type="entry name" value="RRM_dom"/>
</dbReference>
<dbReference type="InterPro" id="IPR035979">
    <property type="entry name" value="RBD_domain_sf"/>
</dbReference>
<dbReference type="AlphaFoldDB" id="A0A2Z7DBB7"/>
<dbReference type="Pfam" id="PF26252">
    <property type="entry name" value="RdRP_helical"/>
    <property type="match status" value="1"/>
</dbReference>
<evidence type="ECO:0000256" key="8">
    <source>
        <dbReference type="PROSITE-ProRule" id="PRU00176"/>
    </source>
</evidence>
<dbReference type="Pfam" id="PF26250">
    <property type="entry name" value="RRM_RdRP1_2"/>
    <property type="match status" value="1"/>
</dbReference>
<keyword evidence="6 9" id="KW-0943">RNA-mediated gene silencing</keyword>
<evidence type="ECO:0000256" key="5">
    <source>
        <dbReference type="ARBA" id="ARBA00022884"/>
    </source>
</evidence>
<dbReference type="GO" id="GO:0003723">
    <property type="term" value="F:RNA binding"/>
    <property type="evidence" value="ECO:0007669"/>
    <property type="project" value="UniProtKB-UniRule"/>
</dbReference>
<dbReference type="GO" id="GO:0031380">
    <property type="term" value="C:nuclear RNA-directed RNA polymerase complex"/>
    <property type="evidence" value="ECO:0007669"/>
    <property type="project" value="TreeGrafter"/>
</dbReference>
<keyword evidence="4 9" id="KW-0548">Nucleotidyltransferase</keyword>
<comment type="catalytic activity">
    <reaction evidence="7 9">
        <text>RNA(n) + a ribonucleoside 5'-triphosphate = RNA(n+1) + diphosphate</text>
        <dbReference type="Rhea" id="RHEA:21248"/>
        <dbReference type="Rhea" id="RHEA-COMP:14527"/>
        <dbReference type="Rhea" id="RHEA-COMP:17342"/>
        <dbReference type="ChEBI" id="CHEBI:33019"/>
        <dbReference type="ChEBI" id="CHEBI:61557"/>
        <dbReference type="ChEBI" id="CHEBI:140395"/>
        <dbReference type="EC" id="2.7.7.48"/>
    </reaction>
</comment>
<organism evidence="11 12">
    <name type="scientific">Dorcoceras hygrometricum</name>
    <dbReference type="NCBI Taxonomy" id="472368"/>
    <lineage>
        <taxon>Eukaryota</taxon>
        <taxon>Viridiplantae</taxon>
        <taxon>Streptophyta</taxon>
        <taxon>Embryophyta</taxon>
        <taxon>Tracheophyta</taxon>
        <taxon>Spermatophyta</taxon>
        <taxon>Magnoliopsida</taxon>
        <taxon>eudicotyledons</taxon>
        <taxon>Gunneridae</taxon>
        <taxon>Pentapetalae</taxon>
        <taxon>asterids</taxon>
        <taxon>lamiids</taxon>
        <taxon>Lamiales</taxon>
        <taxon>Gesneriaceae</taxon>
        <taxon>Didymocarpoideae</taxon>
        <taxon>Trichosporeae</taxon>
        <taxon>Loxocarpinae</taxon>
        <taxon>Dorcoceras</taxon>
    </lineage>
</organism>
<dbReference type="CDD" id="cd00590">
    <property type="entry name" value="RRM_SF"/>
    <property type="match status" value="1"/>
</dbReference>
<dbReference type="GO" id="GO:0003968">
    <property type="term" value="F:RNA-directed RNA polymerase activity"/>
    <property type="evidence" value="ECO:0007669"/>
    <property type="project" value="UniProtKB-KW"/>
</dbReference>
<evidence type="ECO:0000256" key="3">
    <source>
        <dbReference type="ARBA" id="ARBA00022679"/>
    </source>
</evidence>
<dbReference type="Pfam" id="PF24823">
    <property type="entry name" value="PH_RDR2"/>
    <property type="match status" value="1"/>
</dbReference>
<evidence type="ECO:0000313" key="12">
    <source>
        <dbReference type="Proteomes" id="UP000250235"/>
    </source>
</evidence>
<dbReference type="InterPro" id="IPR057590">
    <property type="entry name" value="PH_RDR1/2-like"/>
</dbReference>
<gene>
    <name evidence="11" type="ORF">F511_16153</name>
</gene>
<evidence type="ECO:0000256" key="1">
    <source>
        <dbReference type="ARBA" id="ARBA00005762"/>
    </source>
</evidence>
<dbReference type="Proteomes" id="UP000250235">
    <property type="component" value="Unassembled WGS sequence"/>
</dbReference>
<dbReference type="InterPro" id="IPR058751">
    <property type="entry name" value="RDRP_helical"/>
</dbReference>
<dbReference type="InterPro" id="IPR057596">
    <property type="entry name" value="RDRP_core"/>
</dbReference>
<dbReference type="InterPro" id="IPR012677">
    <property type="entry name" value="Nucleotide-bd_a/b_plait_sf"/>
</dbReference>
<proteinExistence type="inferred from homology"/>
<dbReference type="PANTHER" id="PTHR23079">
    <property type="entry name" value="RNA-DEPENDENT RNA POLYMERASE"/>
    <property type="match status" value="1"/>
</dbReference>
<dbReference type="SUPFAM" id="SSF54928">
    <property type="entry name" value="RNA-binding domain, RBD"/>
    <property type="match status" value="1"/>
</dbReference>
<dbReference type="InterPro" id="IPR058763">
    <property type="entry name" value="RRM_RDR1/2-like"/>
</dbReference>
<reference evidence="11 12" key="1">
    <citation type="journal article" date="2015" name="Proc. Natl. Acad. Sci. U.S.A.">
        <title>The resurrection genome of Boea hygrometrica: A blueprint for survival of dehydration.</title>
        <authorList>
            <person name="Xiao L."/>
            <person name="Yang G."/>
            <person name="Zhang L."/>
            <person name="Yang X."/>
            <person name="Zhao S."/>
            <person name="Ji Z."/>
            <person name="Zhou Q."/>
            <person name="Hu M."/>
            <person name="Wang Y."/>
            <person name="Chen M."/>
            <person name="Xu Y."/>
            <person name="Jin H."/>
            <person name="Xiao X."/>
            <person name="Hu G."/>
            <person name="Bao F."/>
            <person name="Hu Y."/>
            <person name="Wan P."/>
            <person name="Li L."/>
            <person name="Deng X."/>
            <person name="Kuang T."/>
            <person name="Xiang C."/>
            <person name="Zhu J.K."/>
            <person name="Oliver M.J."/>
            <person name="He Y."/>
        </authorList>
    </citation>
    <scope>NUCLEOTIDE SEQUENCE [LARGE SCALE GENOMIC DNA]</scope>
    <source>
        <strain evidence="12">cv. XS01</strain>
    </source>
</reference>
<keyword evidence="3 9" id="KW-0808">Transferase</keyword>
<dbReference type="Pfam" id="PF05183">
    <property type="entry name" value="RdRP"/>
    <property type="match status" value="1"/>
</dbReference>
<dbReference type="PROSITE" id="PS50102">
    <property type="entry name" value="RRM"/>
    <property type="match status" value="1"/>
</dbReference>
<keyword evidence="12" id="KW-1185">Reference proteome</keyword>
<dbReference type="PANTHER" id="PTHR23079:SF5">
    <property type="entry name" value="RNA-DEPENDENT RNA POLYMERASE 2"/>
    <property type="match status" value="1"/>
</dbReference>
<dbReference type="InterPro" id="IPR058752">
    <property type="entry name" value="RDRP_C_head"/>
</dbReference>
<evidence type="ECO:0000259" key="10">
    <source>
        <dbReference type="PROSITE" id="PS50102"/>
    </source>
</evidence>
<comment type="similarity">
    <text evidence="1 9">Belongs to the RdRP family.</text>
</comment>
<dbReference type="Gene3D" id="3.30.70.330">
    <property type="match status" value="1"/>
</dbReference>
<dbReference type="GO" id="GO:0030422">
    <property type="term" value="P:siRNA processing"/>
    <property type="evidence" value="ECO:0007669"/>
    <property type="project" value="TreeGrafter"/>
</dbReference>
<evidence type="ECO:0000256" key="2">
    <source>
        <dbReference type="ARBA" id="ARBA00022484"/>
    </source>
</evidence>
<comment type="function">
    <text evidence="9">Probably involved in the RNA silencing pathway and required for the generation of small interfering RNAs (siRNAs).</text>
</comment>